<dbReference type="Proteomes" id="UP000593576">
    <property type="component" value="Unassembled WGS sequence"/>
</dbReference>
<evidence type="ECO:0000313" key="3">
    <source>
        <dbReference type="Proteomes" id="UP000593576"/>
    </source>
</evidence>
<proteinExistence type="predicted"/>
<comment type="caution">
    <text evidence="2">The sequence shown here is derived from an EMBL/GenBank/DDBJ whole genome shotgun (WGS) entry which is preliminary data.</text>
</comment>
<reference evidence="2 3" key="1">
    <citation type="journal article" date="2019" name="Genome Biol. Evol.">
        <title>Insights into the evolution of the New World diploid cottons (Gossypium, subgenus Houzingenia) based on genome sequencing.</title>
        <authorList>
            <person name="Grover C.E."/>
            <person name="Arick M.A. 2nd"/>
            <person name="Thrash A."/>
            <person name="Conover J.L."/>
            <person name="Sanders W.S."/>
            <person name="Peterson D.G."/>
            <person name="Frelichowski J.E."/>
            <person name="Scheffler J.A."/>
            <person name="Scheffler B.E."/>
            <person name="Wendel J.F."/>
        </authorList>
    </citation>
    <scope>NUCLEOTIDE SEQUENCE [LARGE SCALE GENOMIC DNA]</scope>
    <source>
        <strain evidence="2">1</strain>
        <tissue evidence="2">Leaf</tissue>
    </source>
</reference>
<name>A0A7J9N7D9_GOSSC</name>
<feature type="region of interest" description="Disordered" evidence="1">
    <location>
        <begin position="191"/>
        <end position="239"/>
    </location>
</feature>
<evidence type="ECO:0000256" key="1">
    <source>
        <dbReference type="SAM" id="MobiDB-lite"/>
    </source>
</evidence>
<feature type="region of interest" description="Disordered" evidence="1">
    <location>
        <begin position="73"/>
        <end position="116"/>
    </location>
</feature>
<sequence length="282" mass="31028">MQRGTVGEYAQEFKELLLQVSDVTEEEALLAFLNGLKPWVRQEVEQRGVQKLSEAMTVVESVVKLGLGKDKLGSSKSEERGISEIDHKEDIVDGNGNGDNSGNGKPRVGKKKPKRKRDKLKCFLYDGPHMLKKCLRKFTLKEKPVGKALVLGSSARGVEAKEAESEKKPMECFLCHGPHRLRKCPRKFVIEGNDGADKEPKKLGSSKGKLRSCPKQAGVKRKATSKLGESLEGLPPKEEVNLSSDLGERVAMKIVKLGPIRLKLSEASELAESSIRLSPMGE</sequence>
<keyword evidence="3" id="KW-1185">Reference proteome</keyword>
<dbReference type="AlphaFoldDB" id="A0A7J9N7D9"/>
<accession>A0A7J9N7D9</accession>
<feature type="compositionally biased region" description="Basic and acidic residues" evidence="1">
    <location>
        <begin position="73"/>
        <end position="91"/>
    </location>
</feature>
<feature type="compositionally biased region" description="Basic residues" evidence="1">
    <location>
        <begin position="107"/>
        <end position="116"/>
    </location>
</feature>
<evidence type="ECO:0000313" key="2">
    <source>
        <dbReference type="EMBL" id="MBA0879104.1"/>
    </source>
</evidence>
<dbReference type="EMBL" id="JABFAF010274062">
    <property type="protein sequence ID" value="MBA0879104.1"/>
    <property type="molecule type" value="Genomic_DNA"/>
</dbReference>
<gene>
    <name evidence="2" type="ORF">Goshw_015940</name>
</gene>
<feature type="compositionally biased region" description="Basic residues" evidence="1">
    <location>
        <begin position="208"/>
        <end position="224"/>
    </location>
</feature>
<organism evidence="2 3">
    <name type="scientific">Gossypium schwendimanii</name>
    <name type="common">Cotton</name>
    <dbReference type="NCBI Taxonomy" id="34291"/>
    <lineage>
        <taxon>Eukaryota</taxon>
        <taxon>Viridiplantae</taxon>
        <taxon>Streptophyta</taxon>
        <taxon>Embryophyta</taxon>
        <taxon>Tracheophyta</taxon>
        <taxon>Spermatophyta</taxon>
        <taxon>Magnoliopsida</taxon>
        <taxon>eudicotyledons</taxon>
        <taxon>Gunneridae</taxon>
        <taxon>Pentapetalae</taxon>
        <taxon>rosids</taxon>
        <taxon>malvids</taxon>
        <taxon>Malvales</taxon>
        <taxon>Malvaceae</taxon>
        <taxon>Malvoideae</taxon>
        <taxon>Gossypium</taxon>
    </lineage>
</organism>
<feature type="non-terminal residue" evidence="2">
    <location>
        <position position="1"/>
    </location>
</feature>
<evidence type="ECO:0008006" key="4">
    <source>
        <dbReference type="Google" id="ProtNLM"/>
    </source>
</evidence>
<dbReference type="OrthoDB" id="1001469at2759"/>
<protein>
    <recommendedName>
        <fullName evidence="4">Retrotransposon gag domain-containing protein</fullName>
    </recommendedName>
</protein>